<dbReference type="Proteomes" id="UP001344906">
    <property type="component" value="Unassembled WGS sequence"/>
</dbReference>
<feature type="transmembrane region" description="Helical" evidence="1">
    <location>
        <begin position="37"/>
        <end position="57"/>
    </location>
</feature>
<evidence type="ECO:0000313" key="2">
    <source>
        <dbReference type="EMBL" id="GLV60636.1"/>
    </source>
</evidence>
<evidence type="ECO:0008006" key="4">
    <source>
        <dbReference type="Google" id="ProtNLM"/>
    </source>
</evidence>
<proteinExistence type="predicted"/>
<protein>
    <recommendedName>
        <fullName evidence="4">4Fe-4S ferredoxin-type domain-containing protein</fullName>
    </recommendedName>
</protein>
<evidence type="ECO:0000256" key="1">
    <source>
        <dbReference type="SAM" id="Phobius"/>
    </source>
</evidence>
<keyword evidence="1" id="KW-1133">Transmembrane helix</keyword>
<reference evidence="2 3" key="1">
    <citation type="submission" date="2023-02" db="EMBL/GenBank/DDBJ databases">
        <title>Dictyobacter halimunensis sp. nov., a new member of the class Ktedonobacteria from forest soil in a geothermal area.</title>
        <authorList>
            <person name="Rachmania M.K."/>
            <person name="Ningsih F."/>
            <person name="Sakai Y."/>
            <person name="Yabe S."/>
            <person name="Yokota A."/>
            <person name="Sjamsuridzal W."/>
        </authorList>
    </citation>
    <scope>NUCLEOTIDE SEQUENCE [LARGE SCALE GENOMIC DNA]</scope>
    <source>
        <strain evidence="2 3">S3.2.2.5</strain>
    </source>
</reference>
<organism evidence="2 3">
    <name type="scientific">Dictyobacter halimunensis</name>
    <dbReference type="NCBI Taxonomy" id="3026934"/>
    <lineage>
        <taxon>Bacteria</taxon>
        <taxon>Bacillati</taxon>
        <taxon>Chloroflexota</taxon>
        <taxon>Ktedonobacteria</taxon>
        <taxon>Ktedonobacterales</taxon>
        <taxon>Dictyobacteraceae</taxon>
        <taxon>Dictyobacter</taxon>
    </lineage>
</organism>
<evidence type="ECO:0000313" key="3">
    <source>
        <dbReference type="Proteomes" id="UP001344906"/>
    </source>
</evidence>
<comment type="caution">
    <text evidence="2">The sequence shown here is derived from an EMBL/GenBank/DDBJ whole genome shotgun (WGS) entry which is preliminary data.</text>
</comment>
<sequence>MKGLSTWGMGSIEGMGDEEGIIMMNTRSMSKRDTLRVSAIITIILGMAMMMGTGMVVDGACASSGACCATCCSTRCDMVPSMGMR</sequence>
<dbReference type="EMBL" id="BSRI01000002">
    <property type="protein sequence ID" value="GLV60636.1"/>
    <property type="molecule type" value="Genomic_DNA"/>
</dbReference>
<keyword evidence="3" id="KW-1185">Reference proteome</keyword>
<accession>A0ABQ6G736</accession>
<gene>
    <name evidence="2" type="ORF">KDH_74550</name>
</gene>
<name>A0ABQ6G736_9CHLR</name>
<keyword evidence="1" id="KW-0812">Transmembrane</keyword>
<keyword evidence="1" id="KW-0472">Membrane</keyword>